<proteinExistence type="predicted"/>
<keyword evidence="3" id="KW-1185">Reference proteome</keyword>
<dbReference type="PaxDb" id="3708-A0A078GA91"/>
<dbReference type="EMBL" id="LK032143">
    <property type="protein sequence ID" value="CDY23355.1"/>
    <property type="molecule type" value="Genomic_DNA"/>
</dbReference>
<evidence type="ECO:0000256" key="1">
    <source>
        <dbReference type="SAM" id="SignalP"/>
    </source>
</evidence>
<feature type="signal peptide" evidence="1">
    <location>
        <begin position="1"/>
        <end position="24"/>
    </location>
</feature>
<dbReference type="AlphaFoldDB" id="A0A078GA91"/>
<evidence type="ECO:0000313" key="2">
    <source>
        <dbReference type="EMBL" id="CDY23355.1"/>
    </source>
</evidence>
<gene>
    <name evidence="2" type="primary">BnaC04g48830D</name>
    <name evidence="2" type="ORF">GSBRNA2T00021954001</name>
</gene>
<keyword evidence="1" id="KW-0732">Signal</keyword>
<name>A0A078GA91_BRANA</name>
<accession>A0A078GA91</accession>
<feature type="chain" id="PRO_5044539452" evidence="1">
    <location>
        <begin position="25"/>
        <end position="85"/>
    </location>
</feature>
<organism evidence="2 3">
    <name type="scientific">Brassica napus</name>
    <name type="common">Rape</name>
    <dbReference type="NCBI Taxonomy" id="3708"/>
    <lineage>
        <taxon>Eukaryota</taxon>
        <taxon>Viridiplantae</taxon>
        <taxon>Streptophyta</taxon>
        <taxon>Embryophyta</taxon>
        <taxon>Tracheophyta</taxon>
        <taxon>Spermatophyta</taxon>
        <taxon>Magnoliopsida</taxon>
        <taxon>eudicotyledons</taxon>
        <taxon>Gunneridae</taxon>
        <taxon>Pentapetalae</taxon>
        <taxon>rosids</taxon>
        <taxon>malvids</taxon>
        <taxon>Brassicales</taxon>
        <taxon>Brassicaceae</taxon>
        <taxon>Brassiceae</taxon>
        <taxon>Brassica</taxon>
    </lineage>
</organism>
<reference evidence="2 3" key="1">
    <citation type="journal article" date="2014" name="Science">
        <title>Plant genetics. Early allopolyploid evolution in the post-Neolithic Brassica napus oilseed genome.</title>
        <authorList>
            <person name="Chalhoub B."/>
            <person name="Denoeud F."/>
            <person name="Liu S."/>
            <person name="Parkin I.A."/>
            <person name="Tang H."/>
            <person name="Wang X."/>
            <person name="Chiquet J."/>
            <person name="Belcram H."/>
            <person name="Tong C."/>
            <person name="Samans B."/>
            <person name="Correa M."/>
            <person name="Da Silva C."/>
            <person name="Just J."/>
            <person name="Falentin C."/>
            <person name="Koh C.S."/>
            <person name="Le Clainche I."/>
            <person name="Bernard M."/>
            <person name="Bento P."/>
            <person name="Noel B."/>
            <person name="Labadie K."/>
            <person name="Alberti A."/>
            <person name="Charles M."/>
            <person name="Arnaud D."/>
            <person name="Guo H."/>
            <person name="Daviaud C."/>
            <person name="Alamery S."/>
            <person name="Jabbari K."/>
            <person name="Zhao M."/>
            <person name="Edger P.P."/>
            <person name="Chelaifa H."/>
            <person name="Tack D."/>
            <person name="Lassalle G."/>
            <person name="Mestiri I."/>
            <person name="Schnel N."/>
            <person name="Le Paslier M.C."/>
            <person name="Fan G."/>
            <person name="Renault V."/>
            <person name="Bayer P.E."/>
            <person name="Golicz A.A."/>
            <person name="Manoli S."/>
            <person name="Lee T.H."/>
            <person name="Thi V.H."/>
            <person name="Chalabi S."/>
            <person name="Hu Q."/>
            <person name="Fan C."/>
            <person name="Tollenaere R."/>
            <person name="Lu Y."/>
            <person name="Battail C."/>
            <person name="Shen J."/>
            <person name="Sidebottom C.H."/>
            <person name="Wang X."/>
            <person name="Canaguier A."/>
            <person name="Chauveau A."/>
            <person name="Berard A."/>
            <person name="Deniot G."/>
            <person name="Guan M."/>
            <person name="Liu Z."/>
            <person name="Sun F."/>
            <person name="Lim Y.P."/>
            <person name="Lyons E."/>
            <person name="Town C.D."/>
            <person name="Bancroft I."/>
            <person name="Wang X."/>
            <person name="Meng J."/>
            <person name="Ma J."/>
            <person name="Pires J.C."/>
            <person name="King G.J."/>
            <person name="Brunel D."/>
            <person name="Delourme R."/>
            <person name="Renard M."/>
            <person name="Aury J.M."/>
            <person name="Adams K.L."/>
            <person name="Batley J."/>
            <person name="Snowdon R.J."/>
            <person name="Tost J."/>
            <person name="Edwards D."/>
            <person name="Zhou Y."/>
            <person name="Hua W."/>
            <person name="Sharpe A.G."/>
            <person name="Paterson A.H."/>
            <person name="Guan C."/>
            <person name="Wincker P."/>
        </authorList>
    </citation>
    <scope>NUCLEOTIDE SEQUENCE [LARGE SCALE GENOMIC DNA]</scope>
    <source>
        <strain evidence="3">cv. Darmor-bzh</strain>
    </source>
</reference>
<evidence type="ECO:0000313" key="3">
    <source>
        <dbReference type="Proteomes" id="UP000028999"/>
    </source>
</evidence>
<dbReference type="Gramene" id="CDY23355">
    <property type="protein sequence ID" value="CDY23355"/>
    <property type="gene ID" value="GSBRNA2T00021954001"/>
</dbReference>
<protein>
    <submittedName>
        <fullName evidence="2">BnaC04g48830D protein</fullName>
    </submittedName>
</protein>
<dbReference type="Proteomes" id="UP000028999">
    <property type="component" value="Unassembled WGS sequence"/>
</dbReference>
<sequence>MAIIIKTLVTFVFTILFVVSSVHCDTIVTADAPVYGGKNDVCVNIDKPCEKAGGVLKACDDFCTKHYLVGGYCNGLGKCCCITEV</sequence>